<keyword evidence="1" id="KW-0175">Coiled coil</keyword>
<feature type="compositionally biased region" description="Low complexity" evidence="2">
    <location>
        <begin position="462"/>
        <end position="473"/>
    </location>
</feature>
<feature type="compositionally biased region" description="Polar residues" evidence="2">
    <location>
        <begin position="475"/>
        <end position="495"/>
    </location>
</feature>
<feature type="region of interest" description="Disordered" evidence="2">
    <location>
        <begin position="412"/>
        <end position="495"/>
    </location>
</feature>
<dbReference type="Proteomes" id="UP000663889">
    <property type="component" value="Unassembled WGS sequence"/>
</dbReference>
<feature type="compositionally biased region" description="Acidic residues" evidence="2">
    <location>
        <begin position="133"/>
        <end position="145"/>
    </location>
</feature>
<feature type="region of interest" description="Disordered" evidence="2">
    <location>
        <begin position="103"/>
        <end position="224"/>
    </location>
</feature>
<dbReference type="AlphaFoldDB" id="A0A815RP43"/>
<protein>
    <submittedName>
        <fullName evidence="3">Uncharacterized protein</fullName>
    </submittedName>
</protein>
<sequence length="759" mass="85576">PIDETFTFSTTVIVVDDEPLPIQDTQPHDREVLAGLHNTRLAYIIINDENGDVNEDATLYTNTNDNIIIIPIVQNGINIQVMNNNENESPQIVVDDEIYNINPLDPVESQDDTESSGSSDKEDKIASLGNGFDGDDEYDSSDDNEERGQPLPTTEYLNGHVENNNQFDQTNNANEQPVTTNTVLSRNQPLDIHNVSDPMEGVYRTPQENEEHSRASNNSHSTRVNISRAEPDSNEISHDLEPMTNEQINQLILYPVDHNEIPILSLEDWMILINRSTMQVSQSQLGLFNLPIDHYFRVDRDAQAEGRTDYPIDETFTFSTTVIVVDDEPLPIQDTQPHDREVLAGLNNTRLAYIIINDEDDHLNEDATLYTNMNDNIIIPIVQNGINIQVMNNNENELPQIVVDDEIYNINPLDPVESQDDTKSSDSSDEENKIASLGSGFDGDDEYDSSDDNEERGQTSPNNENLNNHIENNNRLDQTNNVNEQPATTNTIPSCNQPLDIHNFADLIERAQQTIERIQRTIRRVQQTIEGATCLIPILNYEQASPNDLNTKSSDESSVVDDEPLGIQDTEPHDREVLTGLNNTRPTYFILNDEDDHVNEDATLYTNTNDNIIIPIVQNDVNIPFINNNENDVPQTVVDDPTYNINPLDPVESQDDIECNDNNDEGDENASLEDSFDGNDEDDLADDREQRVPSYNQPSEIHNVADLIERAQQTIERVQRIIKRVQQTIEGATCLIPILNCKQTGPTGLNTERMEESID</sequence>
<feature type="coiled-coil region" evidence="1">
    <location>
        <begin position="501"/>
        <end position="528"/>
    </location>
</feature>
<feature type="compositionally biased region" description="Basic and acidic residues" evidence="2">
    <location>
        <begin position="420"/>
        <end position="433"/>
    </location>
</feature>
<gene>
    <name evidence="3" type="ORF">SEV965_LOCUS35006</name>
</gene>
<proteinExistence type="predicted"/>
<comment type="caution">
    <text evidence="3">The sequence shown here is derived from an EMBL/GenBank/DDBJ whole genome shotgun (WGS) entry which is preliminary data.</text>
</comment>
<feature type="region of interest" description="Disordered" evidence="2">
    <location>
        <begin position="548"/>
        <end position="570"/>
    </location>
</feature>
<name>A0A815RP43_9BILA</name>
<feature type="non-terminal residue" evidence="3">
    <location>
        <position position="759"/>
    </location>
</feature>
<feature type="compositionally biased region" description="Low complexity" evidence="2">
    <location>
        <begin position="163"/>
        <end position="174"/>
    </location>
</feature>
<feature type="compositionally biased region" description="Polar residues" evidence="2">
    <location>
        <begin position="175"/>
        <end position="188"/>
    </location>
</feature>
<feature type="compositionally biased region" description="Polar residues" evidence="2">
    <location>
        <begin position="215"/>
        <end position="224"/>
    </location>
</feature>
<dbReference type="EMBL" id="CAJNOU010005465">
    <property type="protein sequence ID" value="CAF1479028.1"/>
    <property type="molecule type" value="Genomic_DNA"/>
</dbReference>
<accession>A0A815RP43</accession>
<reference evidence="3" key="1">
    <citation type="submission" date="2021-02" db="EMBL/GenBank/DDBJ databases">
        <authorList>
            <person name="Nowell W R."/>
        </authorList>
    </citation>
    <scope>NUCLEOTIDE SEQUENCE</scope>
</reference>
<evidence type="ECO:0000256" key="2">
    <source>
        <dbReference type="SAM" id="MobiDB-lite"/>
    </source>
</evidence>
<evidence type="ECO:0000256" key="1">
    <source>
        <dbReference type="SAM" id="Coils"/>
    </source>
</evidence>
<evidence type="ECO:0000313" key="4">
    <source>
        <dbReference type="Proteomes" id="UP000663889"/>
    </source>
</evidence>
<feature type="compositionally biased region" description="Acidic residues" evidence="2">
    <location>
        <begin position="442"/>
        <end position="454"/>
    </location>
</feature>
<feature type="coiled-coil region" evidence="1">
    <location>
        <begin position="701"/>
        <end position="728"/>
    </location>
</feature>
<organism evidence="3 4">
    <name type="scientific">Rotaria sordida</name>
    <dbReference type="NCBI Taxonomy" id="392033"/>
    <lineage>
        <taxon>Eukaryota</taxon>
        <taxon>Metazoa</taxon>
        <taxon>Spiralia</taxon>
        <taxon>Gnathifera</taxon>
        <taxon>Rotifera</taxon>
        <taxon>Eurotatoria</taxon>
        <taxon>Bdelloidea</taxon>
        <taxon>Philodinida</taxon>
        <taxon>Philodinidae</taxon>
        <taxon>Rotaria</taxon>
    </lineage>
</organism>
<feature type="compositionally biased region" description="Acidic residues" evidence="2">
    <location>
        <begin position="652"/>
        <end position="686"/>
    </location>
</feature>
<feature type="region of interest" description="Disordered" evidence="2">
    <location>
        <begin position="632"/>
        <end position="697"/>
    </location>
</feature>
<evidence type="ECO:0000313" key="3">
    <source>
        <dbReference type="EMBL" id="CAF1479028.1"/>
    </source>
</evidence>